<organism evidence="3 4">
    <name type="scientific">Babjeviella inositovora NRRL Y-12698</name>
    <dbReference type="NCBI Taxonomy" id="984486"/>
    <lineage>
        <taxon>Eukaryota</taxon>
        <taxon>Fungi</taxon>
        <taxon>Dikarya</taxon>
        <taxon>Ascomycota</taxon>
        <taxon>Saccharomycotina</taxon>
        <taxon>Pichiomycetes</taxon>
        <taxon>Serinales incertae sedis</taxon>
        <taxon>Babjeviella</taxon>
    </lineage>
</organism>
<dbReference type="OrthoDB" id="282149at2759"/>
<dbReference type="InterPro" id="IPR018793">
    <property type="entry name" value="Cyt_c_oxidase_assmbl_Pet191"/>
</dbReference>
<gene>
    <name evidence="3" type="ORF">BABINDRAFT_41543</name>
</gene>
<comment type="similarity">
    <text evidence="1">Belongs to the PET191 family.</text>
</comment>
<evidence type="ECO:0008006" key="5">
    <source>
        <dbReference type="Google" id="ProtNLM"/>
    </source>
</evidence>
<protein>
    <recommendedName>
        <fullName evidence="5">CHCH domain-containing protein</fullName>
    </recommendedName>
</protein>
<accession>A0A1E3QIG0</accession>
<evidence type="ECO:0000313" key="4">
    <source>
        <dbReference type="Proteomes" id="UP000094336"/>
    </source>
</evidence>
<evidence type="ECO:0000256" key="1">
    <source>
        <dbReference type="ARBA" id="ARBA00007785"/>
    </source>
</evidence>
<keyword evidence="2" id="KW-1015">Disulfide bond</keyword>
<dbReference type="AlphaFoldDB" id="A0A1E3QIG0"/>
<dbReference type="GO" id="GO:0005758">
    <property type="term" value="C:mitochondrial intermembrane space"/>
    <property type="evidence" value="ECO:0007669"/>
    <property type="project" value="EnsemblFungi"/>
</dbReference>
<dbReference type="Pfam" id="PF10203">
    <property type="entry name" value="Pet191_N"/>
    <property type="match status" value="1"/>
</dbReference>
<keyword evidence="4" id="KW-1185">Reference proteome</keyword>
<dbReference type="RefSeq" id="XP_018982813.1">
    <property type="nucleotide sequence ID" value="XM_019132027.1"/>
</dbReference>
<reference evidence="4" key="1">
    <citation type="submission" date="2016-05" db="EMBL/GenBank/DDBJ databases">
        <title>Comparative genomics of biotechnologically important yeasts.</title>
        <authorList>
            <consortium name="DOE Joint Genome Institute"/>
            <person name="Riley R."/>
            <person name="Haridas S."/>
            <person name="Wolfe K.H."/>
            <person name="Lopes M.R."/>
            <person name="Hittinger C.T."/>
            <person name="Goker M."/>
            <person name="Salamov A."/>
            <person name="Wisecaver J."/>
            <person name="Long T.M."/>
            <person name="Aerts A.L."/>
            <person name="Barry K."/>
            <person name="Choi C."/>
            <person name="Clum A."/>
            <person name="Coughlan A.Y."/>
            <person name="Deshpande S."/>
            <person name="Douglass A.P."/>
            <person name="Hanson S.J."/>
            <person name="Klenk H.-P."/>
            <person name="Labutti K."/>
            <person name="Lapidus A."/>
            <person name="Lindquist E."/>
            <person name="Lipzen A."/>
            <person name="Meier-Kolthoff J.P."/>
            <person name="Ohm R.A."/>
            <person name="Otillar R.P."/>
            <person name="Pangilinan J."/>
            <person name="Peng Y."/>
            <person name="Rokas A."/>
            <person name="Rosa C.A."/>
            <person name="Scheuner C."/>
            <person name="Sibirny A.A."/>
            <person name="Slot J.C."/>
            <person name="Stielow J.B."/>
            <person name="Sun H."/>
            <person name="Kurtzman C.P."/>
            <person name="Blackwell M."/>
            <person name="Grigoriev I.V."/>
            <person name="Jeffries T.W."/>
        </authorList>
    </citation>
    <scope>NUCLEOTIDE SEQUENCE [LARGE SCALE GENOMIC DNA]</scope>
    <source>
        <strain evidence="4">NRRL Y-12698</strain>
    </source>
</reference>
<name>A0A1E3QIG0_9ASCO</name>
<sequence>SCNDQKKAVAICLQRSPCVLIERNSPKDCLLKSELARDLPELCVNQFKAFMDCKRGMIDMRKRIRGNGPLSTGKYDETYSKLSSGDFNAEDEVLKLRKLNGK</sequence>
<dbReference type="GO" id="GO:0033617">
    <property type="term" value="P:mitochondrial respiratory chain complex IV assembly"/>
    <property type="evidence" value="ECO:0007669"/>
    <property type="project" value="EnsemblFungi"/>
</dbReference>
<dbReference type="GeneID" id="30149880"/>
<dbReference type="STRING" id="984486.A0A1E3QIG0"/>
<dbReference type="EMBL" id="KV454440">
    <property type="protein sequence ID" value="ODQ77485.1"/>
    <property type="molecule type" value="Genomic_DNA"/>
</dbReference>
<dbReference type="Proteomes" id="UP000094336">
    <property type="component" value="Unassembled WGS sequence"/>
</dbReference>
<dbReference type="GO" id="GO:0005743">
    <property type="term" value="C:mitochondrial inner membrane"/>
    <property type="evidence" value="ECO:0007669"/>
    <property type="project" value="EnsemblFungi"/>
</dbReference>
<feature type="non-terminal residue" evidence="3">
    <location>
        <position position="1"/>
    </location>
</feature>
<dbReference type="PANTHER" id="PTHR28627">
    <property type="entry name" value="CYTOCHROME C OXIDASE ASSEMBLY FACTOR 5"/>
    <property type="match status" value="1"/>
</dbReference>
<proteinExistence type="inferred from homology"/>
<dbReference type="PANTHER" id="PTHR28627:SF1">
    <property type="entry name" value="CYTOCHROME C OXIDASE ASSEMBLY FACTOR 5"/>
    <property type="match status" value="1"/>
</dbReference>
<dbReference type="PROSITE" id="PS51808">
    <property type="entry name" value="CHCH"/>
    <property type="match status" value="1"/>
</dbReference>
<evidence type="ECO:0000313" key="3">
    <source>
        <dbReference type="EMBL" id="ODQ77485.1"/>
    </source>
</evidence>
<evidence type="ECO:0000256" key="2">
    <source>
        <dbReference type="ARBA" id="ARBA00023157"/>
    </source>
</evidence>